<comment type="subunit">
    <text evidence="11">Monomer and homodimer. Part of the essential Sec protein translocation apparatus which comprises SecA, SecYEG and auxiliary proteins SecDF-YajC and YidC.</text>
</comment>
<evidence type="ECO:0000256" key="12">
    <source>
        <dbReference type="SAM" id="MobiDB-lite"/>
    </source>
</evidence>
<dbReference type="SMART" id="SM00958">
    <property type="entry name" value="SecA_PP_bind"/>
    <property type="match status" value="1"/>
</dbReference>
<dbReference type="InterPro" id="IPR011130">
    <property type="entry name" value="SecA_preprotein_X-link_dom"/>
</dbReference>
<dbReference type="InterPro" id="IPR044722">
    <property type="entry name" value="SecA_SF2_C"/>
</dbReference>
<evidence type="ECO:0000256" key="1">
    <source>
        <dbReference type="ARBA" id="ARBA00022448"/>
    </source>
</evidence>
<dbReference type="PROSITE" id="PS01312">
    <property type="entry name" value="SECA"/>
    <property type="match status" value="1"/>
</dbReference>
<dbReference type="GO" id="GO:0006605">
    <property type="term" value="P:protein targeting"/>
    <property type="evidence" value="ECO:0007669"/>
    <property type="project" value="UniProtKB-UniRule"/>
</dbReference>
<dbReference type="GO" id="GO:0017038">
    <property type="term" value="P:protein import"/>
    <property type="evidence" value="ECO:0007669"/>
    <property type="project" value="InterPro"/>
</dbReference>
<feature type="domain" description="Helicase ATP-binding" evidence="13">
    <location>
        <begin position="120"/>
        <end position="296"/>
    </location>
</feature>
<dbReference type="CDD" id="cd18803">
    <property type="entry name" value="SF2_C_secA"/>
    <property type="match status" value="1"/>
</dbReference>
<feature type="domain" description="SecA family profile" evidence="15">
    <location>
        <begin position="34"/>
        <end position="623"/>
    </location>
</feature>
<dbReference type="GO" id="GO:0005524">
    <property type="term" value="F:ATP binding"/>
    <property type="evidence" value="ECO:0007669"/>
    <property type="project" value="UniProtKB-UniRule"/>
</dbReference>
<dbReference type="GO" id="GO:0043952">
    <property type="term" value="P:protein transport by the Sec complex"/>
    <property type="evidence" value="ECO:0007669"/>
    <property type="project" value="TreeGrafter"/>
</dbReference>
<feature type="region of interest" description="Disordered" evidence="12">
    <location>
        <begin position="636"/>
        <end position="659"/>
    </location>
</feature>
<protein>
    <recommendedName>
        <fullName evidence="11">Protein translocase subunit SecA</fullName>
        <ecNumber evidence="11">7.4.2.8</ecNumber>
    </recommendedName>
</protein>
<dbReference type="InterPro" id="IPR014001">
    <property type="entry name" value="Helicase_ATP-bd"/>
</dbReference>
<evidence type="ECO:0000259" key="14">
    <source>
        <dbReference type="PROSITE" id="PS51194"/>
    </source>
</evidence>
<dbReference type="Proteomes" id="UP000245765">
    <property type="component" value="Unassembled WGS sequence"/>
</dbReference>
<name>A0A317FH20_9PROT</name>
<evidence type="ECO:0000256" key="11">
    <source>
        <dbReference type="HAMAP-Rule" id="MF_01382"/>
    </source>
</evidence>
<dbReference type="CDD" id="cd17928">
    <property type="entry name" value="DEXDc_SecA"/>
    <property type="match status" value="1"/>
</dbReference>
<comment type="catalytic activity">
    <reaction evidence="11">
        <text>ATP + H2O + cellular proteinSide 1 = ADP + phosphate + cellular proteinSide 2.</text>
        <dbReference type="EC" id="7.4.2.8"/>
    </reaction>
</comment>
<comment type="similarity">
    <text evidence="11">Belongs to the SecA family.</text>
</comment>
<dbReference type="Pfam" id="PF07517">
    <property type="entry name" value="SecA_DEAD"/>
    <property type="match status" value="1"/>
</dbReference>
<dbReference type="PROSITE" id="PS51192">
    <property type="entry name" value="HELICASE_ATP_BIND_1"/>
    <property type="match status" value="1"/>
</dbReference>
<evidence type="ECO:0000256" key="6">
    <source>
        <dbReference type="ARBA" id="ARBA00022840"/>
    </source>
</evidence>
<keyword evidence="17" id="KW-1185">Reference proteome</keyword>
<dbReference type="GO" id="GO:0005829">
    <property type="term" value="C:cytosol"/>
    <property type="evidence" value="ECO:0007669"/>
    <property type="project" value="TreeGrafter"/>
</dbReference>
<dbReference type="AlphaFoldDB" id="A0A317FH20"/>
<dbReference type="Pfam" id="PF01043">
    <property type="entry name" value="SecA_PP_bind"/>
    <property type="match status" value="1"/>
</dbReference>
<dbReference type="Gene3D" id="3.90.1440.10">
    <property type="entry name" value="SecA, preprotein cross-linking domain"/>
    <property type="match status" value="1"/>
</dbReference>
<keyword evidence="10 11" id="KW-0472">Membrane</keyword>
<dbReference type="InterPro" id="IPR011115">
    <property type="entry name" value="SecA_DEAD"/>
</dbReference>
<comment type="caution">
    <text evidence="16">The sequence shown here is derived from an EMBL/GenBank/DDBJ whole genome shotgun (WGS) entry which is preliminary data.</text>
</comment>
<dbReference type="GO" id="GO:0065002">
    <property type="term" value="P:intracellular protein transmembrane transport"/>
    <property type="evidence" value="ECO:0007669"/>
    <property type="project" value="UniProtKB-UniRule"/>
</dbReference>
<keyword evidence="2 11" id="KW-1003">Cell membrane</keyword>
<gene>
    <name evidence="11" type="primary">secA</name>
    <name evidence="16" type="ORF">DFH01_00775</name>
</gene>
<dbReference type="SMART" id="SM00957">
    <property type="entry name" value="SecA_DEAD"/>
    <property type="match status" value="1"/>
</dbReference>
<dbReference type="GO" id="GO:0005886">
    <property type="term" value="C:plasma membrane"/>
    <property type="evidence" value="ECO:0007669"/>
    <property type="project" value="UniProtKB-SubCell"/>
</dbReference>
<evidence type="ECO:0000256" key="8">
    <source>
        <dbReference type="ARBA" id="ARBA00022967"/>
    </source>
</evidence>
<dbReference type="Pfam" id="PF21090">
    <property type="entry name" value="P-loop_SecA"/>
    <property type="match status" value="1"/>
</dbReference>
<evidence type="ECO:0000256" key="2">
    <source>
        <dbReference type="ARBA" id="ARBA00022475"/>
    </source>
</evidence>
<dbReference type="HAMAP" id="MF_01382">
    <property type="entry name" value="SecA"/>
    <property type="match status" value="1"/>
</dbReference>
<evidence type="ECO:0000313" key="16">
    <source>
        <dbReference type="EMBL" id="PWS37883.1"/>
    </source>
</evidence>
<keyword evidence="7 11" id="KW-0653">Protein transport</keyword>
<evidence type="ECO:0000256" key="4">
    <source>
        <dbReference type="ARBA" id="ARBA00022519"/>
    </source>
</evidence>
<evidence type="ECO:0000259" key="15">
    <source>
        <dbReference type="PROSITE" id="PS51196"/>
    </source>
</evidence>
<proteinExistence type="inferred from homology"/>
<keyword evidence="4" id="KW-0997">Cell inner membrane</keyword>
<dbReference type="PRINTS" id="PR00906">
    <property type="entry name" value="SECA"/>
</dbReference>
<feature type="binding site" evidence="11">
    <location>
        <begin position="136"/>
        <end position="140"/>
    </location>
    <ligand>
        <name>ATP</name>
        <dbReference type="ChEBI" id="CHEBI:30616"/>
    </ligand>
</feature>
<feature type="binding site" evidence="11">
    <location>
        <position position="118"/>
    </location>
    <ligand>
        <name>ATP</name>
        <dbReference type="ChEBI" id="CHEBI:30616"/>
    </ligand>
</feature>
<dbReference type="InterPro" id="IPR001650">
    <property type="entry name" value="Helicase_C-like"/>
</dbReference>
<feature type="binding site" evidence="11">
    <location>
        <position position="545"/>
    </location>
    <ligand>
        <name>ATP</name>
        <dbReference type="ChEBI" id="CHEBI:30616"/>
    </ligand>
</feature>
<keyword evidence="1 11" id="KW-0813">Transport</keyword>
<keyword evidence="9 11" id="KW-0811">Translocation</keyword>
<dbReference type="SUPFAM" id="SSF81767">
    <property type="entry name" value="Pre-protein crosslinking domain of SecA"/>
    <property type="match status" value="1"/>
</dbReference>
<evidence type="ECO:0000256" key="3">
    <source>
        <dbReference type="ARBA" id="ARBA00022490"/>
    </source>
</evidence>
<keyword evidence="8 11" id="KW-1278">Translocase</keyword>
<comment type="subcellular location">
    <subcellularLocation>
        <location evidence="11">Cell membrane</location>
        <topology evidence="11">Peripheral membrane protein</topology>
        <orientation evidence="11">Cytoplasmic side</orientation>
    </subcellularLocation>
    <subcellularLocation>
        <location evidence="11">Cytoplasm</location>
    </subcellularLocation>
    <text evidence="11">Distribution is 50-50.</text>
</comment>
<dbReference type="PANTHER" id="PTHR30612:SF0">
    <property type="entry name" value="CHLOROPLAST PROTEIN-TRANSPORTING ATPASE"/>
    <property type="match status" value="1"/>
</dbReference>
<evidence type="ECO:0000256" key="10">
    <source>
        <dbReference type="ARBA" id="ARBA00023136"/>
    </source>
</evidence>
<reference evidence="17" key="1">
    <citation type="submission" date="2018-05" db="EMBL/GenBank/DDBJ databases">
        <authorList>
            <person name="Du Z."/>
            <person name="Wang X."/>
        </authorList>
    </citation>
    <scope>NUCLEOTIDE SEQUENCE [LARGE SCALE GENOMIC DNA]</scope>
    <source>
        <strain evidence="17">CQN31</strain>
    </source>
</reference>
<dbReference type="OrthoDB" id="9805579at2"/>
<dbReference type="EC" id="7.4.2.8" evidence="11"/>
<feature type="domain" description="Helicase C-terminal" evidence="14">
    <location>
        <begin position="470"/>
        <end position="622"/>
    </location>
</feature>
<sequence>MSHERLKPWRTEERQSGPYPERAERDPNLADRALMAWGEVTARSLGHRRRMLEKFCDRVDAAEPEVQPLSDERLKDAAQALRPLFLRHGLRDDLLVRCFALAREGSRRVLGKRHYRVQLMGGRALVEGWLAEMATGEGKTITAGPPAIAAALAGLPVHVVTVNDYLAERDAEIVRPLYELFGLTVGICRHGQKPDERRKAYEADITYGANKEIAFDYLRDRIALGHRRDRAGRAVQAMLRDRFAQPLLLRGLGFAIVDEADSVLVDEARTPLIISAEVEGDDEAATYALALEVASRLTEGQHYERLPARRLIRLTEAGKARVEEDTRLRGGLWGIRRAREELAEQALSALHLFLRGQQYVVAEGKVQIVDEYTGRIAEGRTWERGLHQLIEQKEGVELTGRRETLARITYQRFFRRYLRLSGMTGTGWELAGELRAVYGLPIARIPTNKPSRRQDLGAKLFADMASKWDAVAEAARRVSATGRPVLIGTKSVEASEALSERLAARGLAHTVLNARFDKEEAEIVARAGERGRITVATNMAGRGTDIHLGEGVEELGGLHVIVAEYHDSPRIDRQLIGRGARQGNPGSFEAIVCLQDELFAKFGGGRLGHVARAVPGGGVALLRRVAQWRAEAMNAATRRQTLRSDTETRKQLGFAGAPE</sequence>
<feature type="region of interest" description="Disordered" evidence="12">
    <location>
        <begin position="1"/>
        <end position="27"/>
    </location>
</feature>
<evidence type="ECO:0000256" key="7">
    <source>
        <dbReference type="ARBA" id="ARBA00022927"/>
    </source>
</evidence>
<dbReference type="PROSITE" id="PS51194">
    <property type="entry name" value="HELICASE_CTER"/>
    <property type="match status" value="1"/>
</dbReference>
<dbReference type="InterPro" id="IPR014018">
    <property type="entry name" value="SecA_motor_DEAD"/>
</dbReference>
<dbReference type="EMBL" id="QGNA01000001">
    <property type="protein sequence ID" value="PWS37883.1"/>
    <property type="molecule type" value="Genomic_DNA"/>
</dbReference>
<keyword evidence="6 11" id="KW-0067">ATP-binding</keyword>
<dbReference type="InterPro" id="IPR000185">
    <property type="entry name" value="SecA"/>
</dbReference>
<accession>A0A317FH20</accession>
<dbReference type="GO" id="GO:0031522">
    <property type="term" value="C:cell envelope Sec protein transport complex"/>
    <property type="evidence" value="ECO:0007669"/>
    <property type="project" value="TreeGrafter"/>
</dbReference>
<keyword evidence="5 11" id="KW-0547">Nucleotide-binding</keyword>
<evidence type="ECO:0000256" key="9">
    <source>
        <dbReference type="ARBA" id="ARBA00023010"/>
    </source>
</evidence>
<dbReference type="InterPro" id="IPR027417">
    <property type="entry name" value="P-loop_NTPase"/>
</dbReference>
<keyword evidence="3 11" id="KW-0963">Cytoplasm</keyword>
<dbReference type="PANTHER" id="PTHR30612">
    <property type="entry name" value="SECA INNER MEMBRANE COMPONENT OF SEC PROTEIN SECRETION SYSTEM"/>
    <property type="match status" value="1"/>
</dbReference>
<organism evidence="16 17">
    <name type="scientific">Falsiroseomonas bella</name>
    <dbReference type="NCBI Taxonomy" id="2184016"/>
    <lineage>
        <taxon>Bacteria</taxon>
        <taxon>Pseudomonadati</taxon>
        <taxon>Pseudomonadota</taxon>
        <taxon>Alphaproteobacteria</taxon>
        <taxon>Acetobacterales</taxon>
        <taxon>Roseomonadaceae</taxon>
        <taxon>Falsiroseomonas</taxon>
    </lineage>
</organism>
<dbReference type="GO" id="GO:0008564">
    <property type="term" value="F:protein-exporting ATPase activity"/>
    <property type="evidence" value="ECO:0007669"/>
    <property type="project" value="UniProtKB-EC"/>
</dbReference>
<dbReference type="InterPro" id="IPR020937">
    <property type="entry name" value="SecA_CS"/>
</dbReference>
<dbReference type="PROSITE" id="PS51196">
    <property type="entry name" value="SECA_MOTOR_DEAD"/>
    <property type="match status" value="1"/>
</dbReference>
<evidence type="ECO:0000313" key="17">
    <source>
        <dbReference type="Proteomes" id="UP000245765"/>
    </source>
</evidence>
<dbReference type="RefSeq" id="WP_109868505.1">
    <property type="nucleotide sequence ID" value="NZ_QGNA01000001.1"/>
</dbReference>
<dbReference type="InterPro" id="IPR036670">
    <property type="entry name" value="SecA_X-link_sf"/>
</dbReference>
<comment type="function">
    <text evidence="11">Part of the Sec protein translocase complex. Interacts with the SecYEG preprotein conducting channel. Has a central role in coupling the hydrolysis of ATP to the transfer of proteins into and across the cell membrane, serving both as a receptor for the preprotein-SecB complex and as an ATP-driven molecular motor driving the stepwise translocation of polypeptide chains across the membrane.</text>
</comment>
<dbReference type="SUPFAM" id="SSF52540">
    <property type="entry name" value="P-loop containing nucleoside triphosphate hydrolases"/>
    <property type="match status" value="2"/>
</dbReference>
<dbReference type="FunFam" id="3.40.50.300:FF:000429">
    <property type="entry name" value="Preprotein translocase subunit SecA"/>
    <property type="match status" value="1"/>
</dbReference>
<dbReference type="Gene3D" id="3.40.50.300">
    <property type="entry name" value="P-loop containing nucleotide triphosphate hydrolases"/>
    <property type="match status" value="2"/>
</dbReference>
<evidence type="ECO:0000259" key="13">
    <source>
        <dbReference type="PROSITE" id="PS51192"/>
    </source>
</evidence>
<evidence type="ECO:0000256" key="5">
    <source>
        <dbReference type="ARBA" id="ARBA00022741"/>
    </source>
</evidence>